<dbReference type="GO" id="GO:0004460">
    <property type="term" value="F:L-lactate dehydrogenase (cytochrome) activity"/>
    <property type="evidence" value="ECO:0007669"/>
    <property type="project" value="UniProtKB-EC"/>
</dbReference>
<dbReference type="CDD" id="cd02922">
    <property type="entry name" value="FCB2_FMN"/>
    <property type="match status" value="1"/>
</dbReference>
<evidence type="ECO:0000256" key="5">
    <source>
        <dbReference type="ARBA" id="ARBA00022617"/>
    </source>
</evidence>
<feature type="domain" description="FMN hydroxy acid dehydrogenase" evidence="18">
    <location>
        <begin position="96"/>
        <end position="476"/>
    </location>
</feature>
<comment type="subunit">
    <text evidence="4">Homotetramer.</text>
</comment>
<dbReference type="GO" id="GO:0006089">
    <property type="term" value="P:lactate metabolic process"/>
    <property type="evidence" value="ECO:0007669"/>
    <property type="project" value="TreeGrafter"/>
</dbReference>
<comment type="similarity">
    <text evidence="13">In the C-terminal section; belongs to the FMN-dependent alpha-hydroxy acid dehydrogenase family.</text>
</comment>
<evidence type="ECO:0000256" key="2">
    <source>
        <dbReference type="ARBA" id="ARBA00001970"/>
    </source>
</evidence>
<dbReference type="AlphaFoldDB" id="A0A8H5LH76"/>
<dbReference type="SUPFAM" id="SSF51395">
    <property type="entry name" value="FMN-linked oxidoreductases"/>
    <property type="match status" value="1"/>
</dbReference>
<evidence type="ECO:0000259" key="18">
    <source>
        <dbReference type="PROSITE" id="PS51349"/>
    </source>
</evidence>
<dbReference type="Gene3D" id="3.20.20.70">
    <property type="entry name" value="Aldolase class I"/>
    <property type="match status" value="1"/>
</dbReference>
<dbReference type="InterPro" id="IPR013785">
    <property type="entry name" value="Aldolase_TIM"/>
</dbReference>
<comment type="caution">
    <text evidence="19">The sequence shown here is derived from an EMBL/GenBank/DDBJ whole genome shotgun (WGS) entry which is preliminary data.</text>
</comment>
<feature type="region of interest" description="Disordered" evidence="17">
    <location>
        <begin position="274"/>
        <end position="294"/>
    </location>
</feature>
<comment type="subcellular location">
    <subcellularLocation>
        <location evidence="3">Mitochondrion intermembrane space</location>
    </subcellularLocation>
</comment>
<evidence type="ECO:0000256" key="8">
    <source>
        <dbReference type="ARBA" id="ARBA00022723"/>
    </source>
</evidence>
<dbReference type="Pfam" id="PF01070">
    <property type="entry name" value="FMN_dh"/>
    <property type="match status" value="1"/>
</dbReference>
<keyword evidence="8" id="KW-0479">Metal-binding</keyword>
<dbReference type="PROSITE" id="PS00557">
    <property type="entry name" value="FMN_HYDROXY_ACID_DH_1"/>
    <property type="match status" value="1"/>
</dbReference>
<dbReference type="GO" id="GO:0005758">
    <property type="term" value="C:mitochondrial intermembrane space"/>
    <property type="evidence" value="ECO:0007669"/>
    <property type="project" value="UniProtKB-SubCell"/>
</dbReference>
<organism evidence="19 20">
    <name type="scientific">Tetrapyrgos nigripes</name>
    <dbReference type="NCBI Taxonomy" id="182062"/>
    <lineage>
        <taxon>Eukaryota</taxon>
        <taxon>Fungi</taxon>
        <taxon>Dikarya</taxon>
        <taxon>Basidiomycota</taxon>
        <taxon>Agaricomycotina</taxon>
        <taxon>Agaricomycetes</taxon>
        <taxon>Agaricomycetidae</taxon>
        <taxon>Agaricales</taxon>
        <taxon>Marasmiineae</taxon>
        <taxon>Marasmiaceae</taxon>
        <taxon>Tetrapyrgos</taxon>
    </lineage>
</organism>
<dbReference type="OrthoDB" id="1925334at2759"/>
<gene>
    <name evidence="19" type="ORF">D9758_005890</name>
</gene>
<dbReference type="InterPro" id="IPR008259">
    <property type="entry name" value="FMN_hydac_DH_AS"/>
</dbReference>
<evidence type="ECO:0000256" key="11">
    <source>
        <dbReference type="ARBA" id="ARBA00023128"/>
    </source>
</evidence>
<dbReference type="EMBL" id="JAACJM010000052">
    <property type="protein sequence ID" value="KAF5357306.1"/>
    <property type="molecule type" value="Genomic_DNA"/>
</dbReference>
<comment type="cofactor">
    <cofactor evidence="1">
        <name>FMN</name>
        <dbReference type="ChEBI" id="CHEBI:58210"/>
    </cofactor>
</comment>
<sequence>MLRKVYDVTEFLDGGSRIILKYAGKDATHVHLLAPCSRYSWIYSAEYDPIHPPDAITTNLPKEKHLGPVEPDTVEKVEIHITDEEKARLERGENKPSLSEVLNLHDFEHVAKQVMPEKAWAYYSSAADDEITIRENHAAFHRIWFRPRVLRDVTEVDYSTKILGNASSMPIYIASTATALGKLGHPDGELNLTRAAAKHGVIQMIPTLASCSFDEIVDEAKPGQVQFYQLYVNKDREITKRIVQHAERRGIKGLFITVEIVDAPQLGRREKDMRQKFEAEDPSEVTKAGSDGVDRSQGAARAISSFIDPGLSWKDLKWFKSITKMPLILKGVQCWEDCLEAYDQGLAGCVLSNHGGRQLDFARSGIEVLAECVKNLKEKRGLSFPNEKFQLFVDGGVRRATDVLKAVALGATADNDYIDAAVGIGRPFLYAFSSYGVEGVDHALNILKAEFEMNLRLLGAPTIKDVVPEMVDATNLGIHIVSVPKDNLYESNYDMMQPAKWRNEKLAKL</sequence>
<proteinExistence type="inferred from homology"/>
<evidence type="ECO:0000256" key="17">
    <source>
        <dbReference type="SAM" id="MobiDB-lite"/>
    </source>
</evidence>
<keyword evidence="9" id="KW-0560">Oxidoreductase</keyword>
<name>A0A8H5LH76_9AGAR</name>
<evidence type="ECO:0000256" key="7">
    <source>
        <dbReference type="ARBA" id="ARBA00022643"/>
    </source>
</evidence>
<evidence type="ECO:0000256" key="9">
    <source>
        <dbReference type="ARBA" id="ARBA00023002"/>
    </source>
</evidence>
<dbReference type="GO" id="GO:0046872">
    <property type="term" value="F:metal ion binding"/>
    <property type="evidence" value="ECO:0007669"/>
    <property type="project" value="UniProtKB-KW"/>
</dbReference>
<dbReference type="Gene3D" id="3.10.120.10">
    <property type="entry name" value="Cytochrome b5-like heme/steroid binding domain"/>
    <property type="match status" value="1"/>
</dbReference>
<dbReference type="InterPro" id="IPR036400">
    <property type="entry name" value="Cyt_B5-like_heme/steroid_sf"/>
</dbReference>
<dbReference type="InterPro" id="IPR001199">
    <property type="entry name" value="Cyt_B5-like_heme/steroid-bd"/>
</dbReference>
<dbReference type="SUPFAM" id="SSF55856">
    <property type="entry name" value="Cytochrome b5-like heme/steroid binding domain"/>
    <property type="match status" value="1"/>
</dbReference>
<protein>
    <recommendedName>
        <fullName evidence="16">L-lactate dehydrogenase (cytochrome)</fullName>
        <ecNumber evidence="15">1.1.2.3</ecNumber>
    </recommendedName>
</protein>
<keyword evidence="10" id="KW-0408">Iron</keyword>
<dbReference type="InterPro" id="IPR037458">
    <property type="entry name" value="L-MDH/L-LDH_FMN-bd"/>
</dbReference>
<accession>A0A8H5LH76</accession>
<evidence type="ECO:0000256" key="15">
    <source>
        <dbReference type="ARBA" id="ARBA00066458"/>
    </source>
</evidence>
<evidence type="ECO:0000256" key="12">
    <source>
        <dbReference type="ARBA" id="ARBA00052399"/>
    </source>
</evidence>
<evidence type="ECO:0000256" key="13">
    <source>
        <dbReference type="ARBA" id="ARBA00061137"/>
    </source>
</evidence>
<keyword evidence="7" id="KW-0288">FMN</keyword>
<comment type="cofactor">
    <cofactor evidence="2">
        <name>heme b</name>
        <dbReference type="ChEBI" id="CHEBI:60344"/>
    </cofactor>
</comment>
<evidence type="ECO:0000256" key="4">
    <source>
        <dbReference type="ARBA" id="ARBA00011881"/>
    </source>
</evidence>
<evidence type="ECO:0000256" key="3">
    <source>
        <dbReference type="ARBA" id="ARBA00004569"/>
    </source>
</evidence>
<keyword evidence="6" id="KW-0285">Flavoprotein</keyword>
<keyword evidence="5" id="KW-0349">Heme</keyword>
<reference evidence="19 20" key="1">
    <citation type="journal article" date="2020" name="ISME J.">
        <title>Uncovering the hidden diversity of litter-decomposition mechanisms in mushroom-forming fungi.</title>
        <authorList>
            <person name="Floudas D."/>
            <person name="Bentzer J."/>
            <person name="Ahren D."/>
            <person name="Johansson T."/>
            <person name="Persson P."/>
            <person name="Tunlid A."/>
        </authorList>
    </citation>
    <scope>NUCLEOTIDE SEQUENCE [LARGE SCALE GENOMIC DNA]</scope>
    <source>
        <strain evidence="19 20">CBS 291.85</strain>
    </source>
</reference>
<dbReference type="Proteomes" id="UP000559256">
    <property type="component" value="Unassembled WGS sequence"/>
</dbReference>
<dbReference type="InterPro" id="IPR000262">
    <property type="entry name" value="FMN-dep_DH"/>
</dbReference>
<evidence type="ECO:0000256" key="6">
    <source>
        <dbReference type="ARBA" id="ARBA00022630"/>
    </source>
</evidence>
<dbReference type="InterPro" id="IPR037396">
    <property type="entry name" value="FMN_HAD"/>
</dbReference>
<dbReference type="FunFam" id="3.20.20.70:FF:000062">
    <property type="entry name" value="Cytochrome b2, mitochondrial, putative"/>
    <property type="match status" value="1"/>
</dbReference>
<evidence type="ECO:0000256" key="1">
    <source>
        <dbReference type="ARBA" id="ARBA00001917"/>
    </source>
</evidence>
<dbReference type="Pfam" id="PF00173">
    <property type="entry name" value="Cyt-b5"/>
    <property type="match status" value="1"/>
</dbReference>
<evidence type="ECO:0000313" key="19">
    <source>
        <dbReference type="EMBL" id="KAF5357306.1"/>
    </source>
</evidence>
<evidence type="ECO:0000256" key="16">
    <source>
        <dbReference type="ARBA" id="ARBA00068515"/>
    </source>
</evidence>
<dbReference type="PANTHER" id="PTHR10578">
    <property type="entry name" value="S -2-HYDROXY-ACID OXIDASE-RELATED"/>
    <property type="match status" value="1"/>
</dbReference>
<evidence type="ECO:0000313" key="20">
    <source>
        <dbReference type="Proteomes" id="UP000559256"/>
    </source>
</evidence>
<dbReference type="PANTHER" id="PTHR10578:SF148">
    <property type="entry name" value="L-LACTATE DEHYDROGENASE (CYTOCHROME)"/>
    <property type="match status" value="1"/>
</dbReference>
<comment type="catalytic activity">
    <reaction evidence="12">
        <text>(S)-lactate + 2 Fe(III)-[cytochrome c] = 2 Fe(II)-[cytochrome c] + pyruvate + 2 H(+)</text>
        <dbReference type="Rhea" id="RHEA:19909"/>
        <dbReference type="Rhea" id="RHEA-COMP:10350"/>
        <dbReference type="Rhea" id="RHEA-COMP:14399"/>
        <dbReference type="ChEBI" id="CHEBI:15361"/>
        <dbReference type="ChEBI" id="CHEBI:15378"/>
        <dbReference type="ChEBI" id="CHEBI:16651"/>
        <dbReference type="ChEBI" id="CHEBI:29033"/>
        <dbReference type="ChEBI" id="CHEBI:29034"/>
        <dbReference type="EC" id="1.1.2.3"/>
    </reaction>
    <physiologicalReaction direction="left-to-right" evidence="12">
        <dbReference type="Rhea" id="RHEA:19910"/>
    </physiologicalReaction>
</comment>
<comment type="similarity">
    <text evidence="14">In the N-terminal section; belongs to the cytochrome b5 family.</text>
</comment>
<evidence type="ECO:0000256" key="14">
    <source>
        <dbReference type="ARBA" id="ARBA00061589"/>
    </source>
</evidence>
<keyword evidence="20" id="KW-1185">Reference proteome</keyword>
<dbReference type="PROSITE" id="PS51349">
    <property type="entry name" value="FMN_HYDROXY_ACID_DH_2"/>
    <property type="match status" value="1"/>
</dbReference>
<dbReference type="EC" id="1.1.2.3" evidence="15"/>
<keyword evidence="11" id="KW-0496">Mitochondrion</keyword>
<evidence type="ECO:0000256" key="10">
    <source>
        <dbReference type="ARBA" id="ARBA00023004"/>
    </source>
</evidence>